<keyword evidence="4 9" id="KW-0997">Cell inner membrane</keyword>
<organism evidence="11 12">
    <name type="scientific">Marisediminitalea aggregata</name>
    <dbReference type="NCBI Taxonomy" id="634436"/>
    <lineage>
        <taxon>Bacteria</taxon>
        <taxon>Pseudomonadati</taxon>
        <taxon>Pseudomonadota</taxon>
        <taxon>Gammaproteobacteria</taxon>
        <taxon>Alteromonadales</taxon>
        <taxon>Alteromonadaceae</taxon>
        <taxon>Marisediminitalea</taxon>
    </lineage>
</organism>
<evidence type="ECO:0000256" key="2">
    <source>
        <dbReference type="ARBA" id="ARBA00022448"/>
    </source>
</evidence>
<keyword evidence="2 9" id="KW-0813">Transport</keyword>
<feature type="transmembrane region" description="Helical" evidence="9">
    <location>
        <begin position="78"/>
        <end position="103"/>
    </location>
</feature>
<evidence type="ECO:0000256" key="6">
    <source>
        <dbReference type="ARBA" id="ARBA00022989"/>
    </source>
</evidence>
<proteinExistence type="inferred from homology"/>
<evidence type="ECO:0000259" key="10">
    <source>
        <dbReference type="Pfam" id="PF04290"/>
    </source>
</evidence>
<feature type="transmembrane region" description="Helical" evidence="9">
    <location>
        <begin position="34"/>
        <end position="57"/>
    </location>
</feature>
<evidence type="ECO:0000256" key="1">
    <source>
        <dbReference type="ARBA" id="ARBA00004429"/>
    </source>
</evidence>
<feature type="domain" description="Tripartite ATP-independent periplasmic transporters DctQ component" evidence="10">
    <location>
        <begin position="17"/>
        <end position="144"/>
    </location>
</feature>
<evidence type="ECO:0000256" key="9">
    <source>
        <dbReference type="RuleBase" id="RU369079"/>
    </source>
</evidence>
<dbReference type="Proteomes" id="UP000184520">
    <property type="component" value="Unassembled WGS sequence"/>
</dbReference>
<evidence type="ECO:0000256" key="3">
    <source>
        <dbReference type="ARBA" id="ARBA00022475"/>
    </source>
</evidence>
<keyword evidence="5 9" id="KW-0812">Transmembrane</keyword>
<accession>A0A1M5K5V5</accession>
<dbReference type="InterPro" id="IPR007387">
    <property type="entry name" value="TRAP_DctQ"/>
</dbReference>
<comment type="function">
    <text evidence="9">Part of the tripartite ATP-independent periplasmic (TRAP) transport system.</text>
</comment>
<evidence type="ECO:0000256" key="4">
    <source>
        <dbReference type="ARBA" id="ARBA00022519"/>
    </source>
</evidence>
<dbReference type="PANTHER" id="PTHR35011:SF5">
    <property type="entry name" value="SIALIC ACID TRAP TRANSPORTER SMALL PERMEASE PROTEIN SIAQ"/>
    <property type="match status" value="1"/>
</dbReference>
<feature type="transmembrane region" description="Helical" evidence="9">
    <location>
        <begin position="9"/>
        <end position="28"/>
    </location>
</feature>
<dbReference type="RefSeq" id="WP_073322604.1">
    <property type="nucleotide sequence ID" value="NZ_FQWD01000003.1"/>
</dbReference>
<keyword evidence="6 9" id="KW-1133">Transmembrane helix</keyword>
<dbReference type="Pfam" id="PF04290">
    <property type="entry name" value="DctQ"/>
    <property type="match status" value="1"/>
</dbReference>
<dbReference type="GO" id="GO:0015740">
    <property type="term" value="P:C4-dicarboxylate transport"/>
    <property type="evidence" value="ECO:0007669"/>
    <property type="project" value="TreeGrafter"/>
</dbReference>
<comment type="similarity">
    <text evidence="8 9">Belongs to the TRAP transporter small permease family.</text>
</comment>
<dbReference type="STRING" id="634436.SAMN05216361_2379"/>
<dbReference type="GO" id="GO:0022857">
    <property type="term" value="F:transmembrane transporter activity"/>
    <property type="evidence" value="ECO:0007669"/>
    <property type="project" value="UniProtKB-UniRule"/>
</dbReference>
<evidence type="ECO:0000313" key="12">
    <source>
        <dbReference type="Proteomes" id="UP000184520"/>
    </source>
</evidence>
<dbReference type="AlphaFoldDB" id="A0A1M5K5V5"/>
<dbReference type="PANTHER" id="PTHR35011">
    <property type="entry name" value="2,3-DIKETO-L-GULONATE TRAP TRANSPORTER SMALL PERMEASE PROTEIN YIAM"/>
    <property type="match status" value="1"/>
</dbReference>
<dbReference type="EMBL" id="FQWD01000003">
    <property type="protein sequence ID" value="SHG48188.1"/>
    <property type="molecule type" value="Genomic_DNA"/>
</dbReference>
<comment type="subunit">
    <text evidence="9">The complex comprises the extracytoplasmic solute receptor protein and the two transmembrane proteins.</text>
</comment>
<sequence>MWAQIERGIAVMLLGAIVLLVLLAAILRTAGYPIIWSVDIAQLLFAWLSVIAANQALRQGSHARLDILMNRLRLINRLRLTLALNLISMSCMLVVAVFGFQLVGINPARTLGSTVIPYAWVTAALPAGAVLMLVTLLQQSVRVFHCLRKPGDTLQNPPAFLASVLTPDTHHSDKLAKESLS</sequence>
<keyword evidence="12" id="KW-1185">Reference proteome</keyword>
<dbReference type="OrthoDB" id="2085311at2"/>
<keyword evidence="3" id="KW-1003">Cell membrane</keyword>
<evidence type="ECO:0000256" key="5">
    <source>
        <dbReference type="ARBA" id="ARBA00022692"/>
    </source>
</evidence>
<reference evidence="12" key="1">
    <citation type="submission" date="2016-11" db="EMBL/GenBank/DDBJ databases">
        <authorList>
            <person name="Varghese N."/>
            <person name="Submissions S."/>
        </authorList>
    </citation>
    <scope>NUCLEOTIDE SEQUENCE [LARGE SCALE GENOMIC DNA]</scope>
    <source>
        <strain evidence="12">CGMCC 1.8995</strain>
    </source>
</reference>
<dbReference type="GO" id="GO:0005886">
    <property type="term" value="C:plasma membrane"/>
    <property type="evidence" value="ECO:0007669"/>
    <property type="project" value="UniProtKB-SubCell"/>
</dbReference>
<evidence type="ECO:0000313" key="11">
    <source>
        <dbReference type="EMBL" id="SHG48188.1"/>
    </source>
</evidence>
<feature type="transmembrane region" description="Helical" evidence="9">
    <location>
        <begin position="115"/>
        <end position="137"/>
    </location>
</feature>
<evidence type="ECO:0000256" key="8">
    <source>
        <dbReference type="ARBA" id="ARBA00038436"/>
    </source>
</evidence>
<evidence type="ECO:0000256" key="7">
    <source>
        <dbReference type="ARBA" id="ARBA00023136"/>
    </source>
</evidence>
<gene>
    <name evidence="11" type="ORF">SAMN05216361_2379</name>
</gene>
<keyword evidence="7 9" id="KW-0472">Membrane</keyword>
<comment type="subcellular location">
    <subcellularLocation>
        <location evidence="1 9">Cell inner membrane</location>
        <topology evidence="1 9">Multi-pass membrane protein</topology>
    </subcellularLocation>
</comment>
<dbReference type="InterPro" id="IPR055348">
    <property type="entry name" value="DctQ"/>
</dbReference>
<protein>
    <recommendedName>
        <fullName evidence="9">TRAP transporter small permease protein</fullName>
    </recommendedName>
</protein>
<name>A0A1M5K5V5_9ALTE</name>